<protein>
    <submittedName>
        <fullName evidence="2">Glycerophosphodiester phosphodiesterase family protein</fullName>
    </submittedName>
</protein>
<proteinExistence type="predicted"/>
<evidence type="ECO:0000313" key="3">
    <source>
        <dbReference type="Proteomes" id="UP001364156"/>
    </source>
</evidence>
<dbReference type="SUPFAM" id="SSF51695">
    <property type="entry name" value="PLC-like phosphodiesterases"/>
    <property type="match status" value="1"/>
</dbReference>
<dbReference type="PANTHER" id="PTHR46211:SF1">
    <property type="entry name" value="GLYCEROPHOSPHODIESTER PHOSPHODIESTERASE, CYTOPLASMIC"/>
    <property type="match status" value="1"/>
</dbReference>
<keyword evidence="3" id="KW-1185">Reference proteome</keyword>
<dbReference type="EMBL" id="CP146069">
    <property type="protein sequence ID" value="WWR47261.1"/>
    <property type="molecule type" value="Genomic_DNA"/>
</dbReference>
<sequence>MIRLHRSFFKAPLAHRALHDVADGRPENSRVAVQAALDHGYGIEIDLQLSRDGEAMVFHDYDLDRLTSKCGLVLEHDAAELSQIPLKGGSDGIPTLSELLTLVAGCAPMLIELKDQHGQMGMTDGRLEKATARALQGYKGAVGLMSFNPEMVALLAELVPDVPRGLVTSPYREKNWPELDEPVRERLRDIPDYDRTGASFISHQADDLLRPRVAELKTKGADVFCWTIRTAQQEALARQVADNVTFEGYLAEIPA</sequence>
<name>A0ABZ2HGT4_9RHOB</name>
<evidence type="ECO:0000259" key="1">
    <source>
        <dbReference type="PROSITE" id="PS51704"/>
    </source>
</evidence>
<reference evidence="2 3" key="1">
    <citation type="submission" date="2023-10" db="EMBL/GenBank/DDBJ databases">
        <title>Roseovarius strain S88 nov., isolated from a marine algae.</title>
        <authorList>
            <person name="Lee M.W."/>
            <person name="Lee J.K."/>
            <person name="Kim J.M."/>
            <person name="Choi D.G."/>
            <person name="Baek J.H."/>
            <person name="Bayburt H."/>
            <person name="Jung J.J."/>
            <person name="Han D.M."/>
            <person name="Jeon C.O."/>
        </authorList>
    </citation>
    <scope>NUCLEOTIDE SEQUENCE [LARGE SCALE GENOMIC DNA]</scope>
    <source>
        <strain evidence="2 3">S88</strain>
    </source>
</reference>
<organism evidence="2 3">
    <name type="scientific">Roseovarius phycicola</name>
    <dbReference type="NCBI Taxonomy" id="3080976"/>
    <lineage>
        <taxon>Bacteria</taxon>
        <taxon>Pseudomonadati</taxon>
        <taxon>Pseudomonadota</taxon>
        <taxon>Alphaproteobacteria</taxon>
        <taxon>Rhodobacterales</taxon>
        <taxon>Roseobacteraceae</taxon>
        <taxon>Roseovarius</taxon>
    </lineage>
</organism>
<evidence type="ECO:0000313" key="2">
    <source>
        <dbReference type="EMBL" id="WWR47261.1"/>
    </source>
</evidence>
<dbReference type="InterPro" id="IPR017946">
    <property type="entry name" value="PLC-like_Pdiesterase_TIM-brl"/>
</dbReference>
<accession>A0ABZ2HGT4</accession>
<dbReference type="Proteomes" id="UP001364156">
    <property type="component" value="Chromosome"/>
</dbReference>
<dbReference type="PROSITE" id="PS51704">
    <property type="entry name" value="GP_PDE"/>
    <property type="match status" value="1"/>
</dbReference>
<dbReference type="Gene3D" id="3.20.20.190">
    <property type="entry name" value="Phosphatidylinositol (PI) phosphodiesterase"/>
    <property type="match status" value="1"/>
</dbReference>
<dbReference type="InterPro" id="IPR030395">
    <property type="entry name" value="GP_PDE_dom"/>
</dbReference>
<dbReference type="RefSeq" id="WP_338550089.1">
    <property type="nucleotide sequence ID" value="NZ_CP146069.1"/>
</dbReference>
<dbReference type="Pfam" id="PF03009">
    <property type="entry name" value="GDPD"/>
    <property type="match status" value="1"/>
</dbReference>
<gene>
    <name evidence="2" type="ORF">RZ517_03485</name>
</gene>
<dbReference type="PANTHER" id="PTHR46211">
    <property type="entry name" value="GLYCEROPHOSPHORYL DIESTER PHOSPHODIESTERASE"/>
    <property type="match status" value="1"/>
</dbReference>
<feature type="domain" description="GP-PDE" evidence="1">
    <location>
        <begin position="10"/>
        <end position="255"/>
    </location>
</feature>